<dbReference type="KEGG" id="cgv:CGLAU_09605"/>
<proteinExistence type="predicted"/>
<feature type="transmembrane region" description="Helical" evidence="1">
    <location>
        <begin position="125"/>
        <end position="144"/>
    </location>
</feature>
<evidence type="ECO:0000313" key="3">
    <source>
        <dbReference type="Proteomes" id="UP000217209"/>
    </source>
</evidence>
<dbReference type="InterPro" id="IPR013901">
    <property type="entry name" value="Anthrone_oxy"/>
</dbReference>
<protein>
    <recommendedName>
        <fullName evidence="4">DUF1772 domain-containing protein</fullName>
    </recommendedName>
</protein>
<dbReference type="OrthoDB" id="4412667at2"/>
<evidence type="ECO:0000256" key="1">
    <source>
        <dbReference type="SAM" id="Phobius"/>
    </source>
</evidence>
<dbReference type="EMBL" id="CP019688">
    <property type="protein sequence ID" value="AQQ15872.1"/>
    <property type="molecule type" value="Genomic_DNA"/>
</dbReference>
<evidence type="ECO:0000313" key="2">
    <source>
        <dbReference type="EMBL" id="AQQ15872.1"/>
    </source>
</evidence>
<reference evidence="2 3" key="1">
    <citation type="submission" date="2016-12" db="EMBL/GenBank/DDBJ databases">
        <authorList>
            <person name="Song W.-J."/>
            <person name="Kurnit D.M."/>
        </authorList>
    </citation>
    <scope>NUCLEOTIDE SEQUENCE [LARGE SCALE GENOMIC DNA]</scope>
    <source>
        <strain evidence="2 3">DSM 30827</strain>
    </source>
</reference>
<organism evidence="2 3">
    <name type="scientific">Corynebacterium glaucum</name>
    <dbReference type="NCBI Taxonomy" id="187491"/>
    <lineage>
        <taxon>Bacteria</taxon>
        <taxon>Bacillati</taxon>
        <taxon>Actinomycetota</taxon>
        <taxon>Actinomycetes</taxon>
        <taxon>Mycobacteriales</taxon>
        <taxon>Corynebacteriaceae</taxon>
        <taxon>Corynebacterium</taxon>
    </lineage>
</organism>
<feature type="transmembrane region" description="Helical" evidence="1">
    <location>
        <begin position="44"/>
        <end position="66"/>
    </location>
</feature>
<name>A0A1Q2HYF4_9CORY</name>
<gene>
    <name evidence="2" type="ORF">CGLAU_09605</name>
</gene>
<dbReference type="AlphaFoldDB" id="A0A1Q2HYF4"/>
<keyword evidence="1" id="KW-0812">Transmembrane</keyword>
<dbReference type="RefSeq" id="WP_095660497.1">
    <property type="nucleotide sequence ID" value="NZ_BAAAKB010000032.1"/>
</dbReference>
<sequence>MDLLLLSLLLVTGFVGCAEFGSVALVHPVIRRLPVESQVVIEKGLLRTFGLVMPLGMTAAAVLAGFGASRYGTVWLGIAAGVLTIALLVTVFGNVPLNFWTGRIPNGEVPADFRTKRRRWDVYQAVRGSLQLLGFVLVCISTAAS</sequence>
<dbReference type="Pfam" id="PF08592">
    <property type="entry name" value="Anthrone_oxy"/>
    <property type="match status" value="1"/>
</dbReference>
<accession>A0A1Q2HYF4</accession>
<dbReference type="Proteomes" id="UP000217209">
    <property type="component" value="Chromosome"/>
</dbReference>
<keyword evidence="3" id="KW-1185">Reference proteome</keyword>
<feature type="transmembrane region" description="Helical" evidence="1">
    <location>
        <begin position="73"/>
        <end position="93"/>
    </location>
</feature>
<keyword evidence="1" id="KW-1133">Transmembrane helix</keyword>
<keyword evidence="1" id="KW-0472">Membrane</keyword>
<evidence type="ECO:0008006" key="4">
    <source>
        <dbReference type="Google" id="ProtNLM"/>
    </source>
</evidence>